<dbReference type="Proteomes" id="UP000199400">
    <property type="component" value="Unassembled WGS sequence"/>
</dbReference>
<dbReference type="STRING" id="54.SAMN02745121_08209"/>
<accession>A0A1I2HT14</accession>
<protein>
    <submittedName>
        <fullName evidence="1">Uncharacterized protein</fullName>
    </submittedName>
</protein>
<evidence type="ECO:0000313" key="2">
    <source>
        <dbReference type="Proteomes" id="UP000199400"/>
    </source>
</evidence>
<name>A0A1I2HT14_9BACT</name>
<reference evidence="2" key="1">
    <citation type="submission" date="2016-10" db="EMBL/GenBank/DDBJ databases">
        <authorList>
            <person name="Varghese N."/>
            <person name="Submissions S."/>
        </authorList>
    </citation>
    <scope>NUCLEOTIDE SEQUENCE [LARGE SCALE GENOMIC DNA]</scope>
    <source>
        <strain evidence="2">ATCC 25963</strain>
    </source>
</reference>
<dbReference type="EMBL" id="FOMX01000048">
    <property type="protein sequence ID" value="SFF33325.1"/>
    <property type="molecule type" value="Genomic_DNA"/>
</dbReference>
<keyword evidence="2" id="KW-1185">Reference proteome</keyword>
<sequence>MALNTDPIECYGDEAVAAAAIAGDFDLASPAERDAWSYRVWQRVALAVGFERELEAAVVVARGSRVRLAGLHAAALDAFEARARSFEGPPMVAPSRTTLAEVRHAAIYKMVAAGSRRANTWSVEADPTTLSGGACYPHLRIGEPLVMRRAFEVDTGPGYFADASTGPLPATDSACGWIGPMRLNLGTFPWVYGGNLSPSAPGLSWQTAGNHVPAVAAMRAAASMWTPLGNLSQDARVVAAQLGHFRRHTDPLVEDIPVWEVRGRPRPDGVLYRRGGLLYFPQGSLEIVVLLDPRGILGAVAYNYILERFAVFFAMRRAVLRARDVWTPEMERAAANNPDPCLRALPARKETSRAS</sequence>
<organism evidence="1 2">
    <name type="scientific">Nannocystis exedens</name>
    <dbReference type="NCBI Taxonomy" id="54"/>
    <lineage>
        <taxon>Bacteria</taxon>
        <taxon>Pseudomonadati</taxon>
        <taxon>Myxococcota</taxon>
        <taxon>Polyangia</taxon>
        <taxon>Nannocystales</taxon>
        <taxon>Nannocystaceae</taxon>
        <taxon>Nannocystis</taxon>
    </lineage>
</organism>
<proteinExistence type="predicted"/>
<gene>
    <name evidence="1" type="ORF">SAMN02745121_08209</name>
</gene>
<dbReference type="RefSeq" id="WP_096331071.1">
    <property type="nucleotide sequence ID" value="NZ_NETK01000001.1"/>
</dbReference>
<evidence type="ECO:0000313" key="1">
    <source>
        <dbReference type="EMBL" id="SFF33325.1"/>
    </source>
</evidence>
<dbReference type="AlphaFoldDB" id="A0A1I2HT14"/>